<evidence type="ECO:0000256" key="1">
    <source>
        <dbReference type="SAM" id="SignalP"/>
    </source>
</evidence>
<evidence type="ECO:0000259" key="2">
    <source>
        <dbReference type="Pfam" id="PF14485"/>
    </source>
</evidence>
<dbReference type="RefSeq" id="WP_156566409.1">
    <property type="nucleotide sequence ID" value="NZ_CACRTZ010000029.1"/>
</dbReference>
<reference evidence="3" key="1">
    <citation type="submission" date="2019-11" db="EMBL/GenBank/DDBJ databases">
        <authorList>
            <person name="Feng L."/>
        </authorList>
    </citation>
    <scope>NUCLEOTIDE SEQUENCE</scope>
    <source>
        <strain evidence="3">EMassiliensisLFYP7</strain>
    </source>
</reference>
<feature type="chain" id="PRO_5026782996" description="DUF4431 domain-containing protein" evidence="1">
    <location>
        <begin position="18"/>
        <end position="315"/>
    </location>
</feature>
<name>A0A6N3FFJ6_9ENTR</name>
<accession>A0A6N3FFJ6</accession>
<feature type="signal peptide" evidence="1">
    <location>
        <begin position="1"/>
        <end position="17"/>
    </location>
</feature>
<organism evidence="3">
    <name type="scientific">Phytobacter massiliensis</name>
    <dbReference type="NCBI Taxonomy" id="1485952"/>
    <lineage>
        <taxon>Bacteria</taxon>
        <taxon>Pseudomonadati</taxon>
        <taxon>Pseudomonadota</taxon>
        <taxon>Gammaproteobacteria</taxon>
        <taxon>Enterobacterales</taxon>
        <taxon>Enterobacteriaceae</taxon>
        <taxon>Phytobacter</taxon>
    </lineage>
</organism>
<dbReference type="EMBL" id="CACRTZ010000029">
    <property type="protein sequence ID" value="VYU50831.1"/>
    <property type="molecule type" value="Genomic_DNA"/>
</dbReference>
<evidence type="ECO:0000313" key="3">
    <source>
        <dbReference type="EMBL" id="VYU50831.1"/>
    </source>
</evidence>
<keyword evidence="1" id="KW-0732">Signal</keyword>
<dbReference type="Pfam" id="PF14485">
    <property type="entry name" value="DUF4431"/>
    <property type="match status" value="1"/>
</dbReference>
<proteinExistence type="predicted"/>
<feature type="domain" description="DUF4431" evidence="2">
    <location>
        <begin position="77"/>
        <end position="126"/>
    </location>
</feature>
<protein>
    <recommendedName>
        <fullName evidence="2">DUF4431 domain-containing protein</fullName>
    </recommendedName>
</protein>
<gene>
    <name evidence="3" type="ORF">EMLFYP7_02638</name>
</gene>
<sequence>MKYLVLLILLCSRMVFAWCPDEGQVITLQGALAEHTYPGPPNYESIENGDEAVTNEFIQLDEPLECDLTQENESVAEVQLVFVGKSQASAAQLSPNQKHMIVATGKTMYAHAGRHYTPVLLLVDEVKPVAMALTPELKKSMLAQFQQFQQALRSNDVAAVKSWFLFPLNGDTYGFEPDTESQPYSKLTAEAFDRYGHQIIANLRLLSEVEVNPDTLEIKERRINALSAKEQQRRYFPGDEDGTFYYEENGQRHVVVGTCDEVASGEFNEETLTVYQGTSANNTLPGLSEMCDGASLFNFKLIEGKLRLVSSFTVG</sequence>
<dbReference type="InterPro" id="IPR027826">
    <property type="entry name" value="DUF4431"/>
</dbReference>
<dbReference type="AlphaFoldDB" id="A0A6N3FFJ6"/>